<feature type="site" description="Part of a proton relay during catalysis" evidence="12 16">
    <location>
        <position position="107"/>
    </location>
</feature>
<feature type="site" description="Part of a proton relay during catalysis" evidence="12 16">
    <location>
        <position position="44"/>
    </location>
</feature>
<evidence type="ECO:0000313" key="17">
    <source>
        <dbReference type="EMBL" id="SBW07761.1"/>
    </source>
</evidence>
<evidence type="ECO:0000256" key="12">
    <source>
        <dbReference type="HAMAP-Rule" id="MF_00418"/>
    </source>
</evidence>
<feature type="site" description="L-lysine inhibitor binding; via carbonyl oxygen" evidence="16">
    <location>
        <position position="49"/>
    </location>
</feature>
<keyword evidence="10 12" id="KW-0704">Schiff base</keyword>
<sequence>MQFSGALTALVTPFRNNALDEEAYRAFIEHQISEGIHGLVPCGTTGESATLTHEEHERVIEICIDQVKGRVPVLAGAGSNNTMEAIRLTKFAQKAGADGALLITPYYNKPTQEGLYQHFKAIAQAVDMPLVPYNVPGRTGCNLLPATLARMARDFPNIVGVKEATGDLVQGSRVLESCPENFSVLSGDDFTALPLMALGGKGVISVTSNLVPGRVAAMCNAFNKGDLKEAARIHHALFPLHDALFFESNPIPAKTALALMGRMEAEIRLPLCPMAEGTKQKLIEVLRQQNLI</sequence>
<keyword evidence="8 12" id="KW-0457">Lysine biosynthesis</keyword>
<keyword evidence="5 12" id="KW-0963">Cytoplasm</keyword>
<dbReference type="HAMAP" id="MF_00418">
    <property type="entry name" value="DapA"/>
    <property type="match status" value="1"/>
</dbReference>
<dbReference type="GeneID" id="72383510"/>
<name>A0A212K7T8_9BACT</name>
<dbReference type="GO" id="GO:0019877">
    <property type="term" value="P:diaminopimelate biosynthetic process"/>
    <property type="evidence" value="ECO:0007669"/>
    <property type="project" value="UniProtKB-UniRule"/>
</dbReference>
<dbReference type="PRINTS" id="PR00146">
    <property type="entry name" value="DHPICSNTHASE"/>
</dbReference>
<dbReference type="GO" id="GO:0009089">
    <property type="term" value="P:lysine biosynthetic process via diaminopimelate"/>
    <property type="evidence" value="ECO:0007669"/>
    <property type="project" value="UniProtKB-UniRule"/>
</dbReference>
<keyword evidence="7 12" id="KW-0220">Diaminopimelate biosynthesis</keyword>
<dbReference type="InterPro" id="IPR002220">
    <property type="entry name" value="DapA-like"/>
</dbReference>
<evidence type="ECO:0000256" key="6">
    <source>
        <dbReference type="ARBA" id="ARBA00022605"/>
    </source>
</evidence>
<dbReference type="InterPro" id="IPR020624">
    <property type="entry name" value="Schiff_base-form_aldolases_CS"/>
</dbReference>
<dbReference type="UniPathway" id="UPA00034">
    <property type="reaction ID" value="UER00017"/>
</dbReference>
<evidence type="ECO:0000256" key="9">
    <source>
        <dbReference type="ARBA" id="ARBA00023239"/>
    </source>
</evidence>
<evidence type="ECO:0000256" key="15">
    <source>
        <dbReference type="PIRSR" id="PIRSR001365-2"/>
    </source>
</evidence>
<comment type="catalytic activity">
    <reaction evidence="11 12">
        <text>L-aspartate 4-semialdehyde + pyruvate = (2S,4S)-4-hydroxy-2,3,4,5-tetrahydrodipicolinate + H2O + H(+)</text>
        <dbReference type="Rhea" id="RHEA:34171"/>
        <dbReference type="ChEBI" id="CHEBI:15361"/>
        <dbReference type="ChEBI" id="CHEBI:15377"/>
        <dbReference type="ChEBI" id="CHEBI:15378"/>
        <dbReference type="ChEBI" id="CHEBI:67139"/>
        <dbReference type="ChEBI" id="CHEBI:537519"/>
        <dbReference type="EC" id="4.3.3.7"/>
    </reaction>
</comment>
<dbReference type="GO" id="GO:0005829">
    <property type="term" value="C:cytosol"/>
    <property type="evidence" value="ECO:0007669"/>
    <property type="project" value="TreeGrafter"/>
</dbReference>
<gene>
    <name evidence="12 17" type="primary">dapA</name>
    <name evidence="17" type="ORF">KM92DES2_12377</name>
</gene>
<evidence type="ECO:0000256" key="14">
    <source>
        <dbReference type="PIRSR" id="PIRSR001365-1"/>
    </source>
</evidence>
<keyword evidence="6 12" id="KW-0028">Amino-acid biosynthesis</keyword>
<dbReference type="PROSITE" id="PS00665">
    <property type="entry name" value="DHDPS_1"/>
    <property type="match status" value="1"/>
</dbReference>
<dbReference type="Gene3D" id="3.20.20.70">
    <property type="entry name" value="Aldolase class I"/>
    <property type="match status" value="1"/>
</dbReference>
<dbReference type="PROSITE" id="PS00666">
    <property type="entry name" value="DHDPS_2"/>
    <property type="match status" value="1"/>
</dbReference>
<dbReference type="SUPFAM" id="SSF51569">
    <property type="entry name" value="Aldolase"/>
    <property type="match status" value="1"/>
</dbReference>
<feature type="site" description="L-lysine inhibitor binding" evidence="16">
    <location>
        <position position="106"/>
    </location>
</feature>
<evidence type="ECO:0000256" key="16">
    <source>
        <dbReference type="PIRSR" id="PIRSR001365-3"/>
    </source>
</evidence>
<evidence type="ECO:0000256" key="8">
    <source>
        <dbReference type="ARBA" id="ARBA00023154"/>
    </source>
</evidence>
<evidence type="ECO:0000256" key="5">
    <source>
        <dbReference type="ARBA" id="ARBA00022490"/>
    </source>
</evidence>
<dbReference type="EC" id="4.3.3.7" evidence="4 12"/>
<evidence type="ECO:0000256" key="1">
    <source>
        <dbReference type="ARBA" id="ARBA00003294"/>
    </source>
</evidence>
<comment type="function">
    <text evidence="1 12">Catalyzes the condensation of (S)-aspartate-beta-semialdehyde [(S)-ASA] and pyruvate to 4-hydroxy-tetrahydrodipicolinate (HTPA).</text>
</comment>
<comment type="pathway">
    <text evidence="2 12">Amino-acid biosynthesis; L-lysine biosynthesis via DAP pathway; (S)-tetrahydrodipicolinate from L-aspartate: step 3/4.</text>
</comment>
<comment type="caution">
    <text evidence="12">Was originally thought to be a dihydrodipicolinate synthase (DHDPS), catalyzing the condensation of (S)-aspartate-beta-semialdehyde [(S)-ASA] and pyruvate to dihydrodipicolinate (DHDP). However, it was shown in E.coli that the product of the enzymatic reaction is not dihydrodipicolinate but in fact (4S)-4-hydroxy-2,3,4,5-tetrahydro-(2S)-dipicolinic acid (HTPA), and that the consecutive dehydration reaction leading to DHDP is not spontaneous but catalyzed by DapB.</text>
</comment>
<dbReference type="AlphaFoldDB" id="A0A212K7T8"/>
<dbReference type="PIRSF" id="PIRSF001365">
    <property type="entry name" value="DHDPS"/>
    <property type="match status" value="1"/>
</dbReference>
<feature type="site" description="L-lysine inhibitor binding" evidence="16">
    <location>
        <position position="84"/>
    </location>
</feature>
<proteinExistence type="inferred from homology"/>
<feature type="active site" description="Proton donor/acceptor" evidence="12 14">
    <location>
        <position position="133"/>
    </location>
</feature>
<protein>
    <recommendedName>
        <fullName evidence="4 12">4-hydroxy-tetrahydrodipicolinate synthase</fullName>
        <shortName evidence="12">HTPA synthase</shortName>
        <ecNumber evidence="4 12">4.3.3.7</ecNumber>
    </recommendedName>
</protein>
<evidence type="ECO:0000256" key="13">
    <source>
        <dbReference type="PIRNR" id="PIRNR001365"/>
    </source>
</evidence>
<dbReference type="Pfam" id="PF00701">
    <property type="entry name" value="DHDPS"/>
    <property type="match status" value="1"/>
</dbReference>
<keyword evidence="9 12" id="KW-0456">Lyase</keyword>
<feature type="active site" description="Schiff-base intermediate with substrate" evidence="12 14">
    <location>
        <position position="162"/>
    </location>
</feature>
<comment type="subcellular location">
    <subcellularLocation>
        <location evidence="12">Cytoplasm</location>
    </subcellularLocation>
</comment>
<organism evidence="17">
    <name type="scientific">uncultured Desulfovibrio sp</name>
    <dbReference type="NCBI Taxonomy" id="167968"/>
    <lineage>
        <taxon>Bacteria</taxon>
        <taxon>Pseudomonadati</taxon>
        <taxon>Thermodesulfobacteriota</taxon>
        <taxon>Desulfovibrionia</taxon>
        <taxon>Desulfovibrionales</taxon>
        <taxon>Desulfovibrionaceae</taxon>
        <taxon>Desulfovibrio</taxon>
        <taxon>environmental samples</taxon>
    </lineage>
</organism>
<dbReference type="InterPro" id="IPR005263">
    <property type="entry name" value="DapA"/>
</dbReference>
<evidence type="ECO:0000256" key="4">
    <source>
        <dbReference type="ARBA" id="ARBA00012086"/>
    </source>
</evidence>
<dbReference type="RefSeq" id="WP_022659460.1">
    <property type="nucleotide sequence ID" value="NZ_CABUEN010000010.1"/>
</dbReference>
<evidence type="ECO:0000256" key="2">
    <source>
        <dbReference type="ARBA" id="ARBA00005120"/>
    </source>
</evidence>
<dbReference type="PANTHER" id="PTHR12128:SF66">
    <property type="entry name" value="4-HYDROXY-2-OXOGLUTARATE ALDOLASE, MITOCHONDRIAL"/>
    <property type="match status" value="1"/>
</dbReference>
<dbReference type="NCBIfam" id="TIGR00674">
    <property type="entry name" value="dapA"/>
    <property type="match status" value="1"/>
</dbReference>
<dbReference type="CDD" id="cd00950">
    <property type="entry name" value="DHDPS"/>
    <property type="match status" value="1"/>
</dbReference>
<evidence type="ECO:0000256" key="10">
    <source>
        <dbReference type="ARBA" id="ARBA00023270"/>
    </source>
</evidence>
<dbReference type="InterPro" id="IPR013785">
    <property type="entry name" value="Aldolase_TIM"/>
</dbReference>
<comment type="subunit">
    <text evidence="12">Homotetramer; dimer of dimers.</text>
</comment>
<evidence type="ECO:0000256" key="3">
    <source>
        <dbReference type="ARBA" id="ARBA00007592"/>
    </source>
</evidence>
<evidence type="ECO:0000256" key="11">
    <source>
        <dbReference type="ARBA" id="ARBA00047836"/>
    </source>
</evidence>
<feature type="binding site" evidence="12 15">
    <location>
        <position position="45"/>
    </location>
    <ligand>
        <name>pyruvate</name>
        <dbReference type="ChEBI" id="CHEBI:15361"/>
    </ligand>
</feature>
<dbReference type="EMBL" id="FLUP01000001">
    <property type="protein sequence ID" value="SBW07761.1"/>
    <property type="molecule type" value="Genomic_DNA"/>
</dbReference>
<feature type="binding site" evidence="12 15">
    <location>
        <position position="204"/>
    </location>
    <ligand>
        <name>pyruvate</name>
        <dbReference type="ChEBI" id="CHEBI:15361"/>
    </ligand>
</feature>
<dbReference type="PANTHER" id="PTHR12128">
    <property type="entry name" value="DIHYDRODIPICOLINATE SYNTHASE"/>
    <property type="match status" value="1"/>
</dbReference>
<evidence type="ECO:0000256" key="7">
    <source>
        <dbReference type="ARBA" id="ARBA00022915"/>
    </source>
</evidence>
<dbReference type="InterPro" id="IPR020625">
    <property type="entry name" value="Schiff_base-form_aldolases_AS"/>
</dbReference>
<feature type="site" description="L-lysine inhibitor binding" evidence="16">
    <location>
        <position position="80"/>
    </location>
</feature>
<dbReference type="GO" id="GO:0008840">
    <property type="term" value="F:4-hydroxy-tetrahydrodipicolinate synthase activity"/>
    <property type="evidence" value="ECO:0007669"/>
    <property type="project" value="UniProtKB-UniRule"/>
</dbReference>
<reference evidence="17" key="1">
    <citation type="submission" date="2016-04" db="EMBL/GenBank/DDBJ databases">
        <authorList>
            <person name="Evans L.H."/>
            <person name="Alamgir A."/>
            <person name="Owens N."/>
            <person name="Weber N.D."/>
            <person name="Virtaneva K."/>
            <person name="Barbian K."/>
            <person name="Babar A."/>
            <person name="Rosenke K."/>
        </authorList>
    </citation>
    <scope>NUCLEOTIDE SEQUENCE</scope>
    <source>
        <strain evidence="17">92-2</strain>
    </source>
</reference>
<comment type="similarity">
    <text evidence="3 12 13">Belongs to the DapA family.</text>
</comment>
<accession>A0A212K7T8</accession>
<dbReference type="SMART" id="SM01130">
    <property type="entry name" value="DHDPS"/>
    <property type="match status" value="1"/>
</dbReference>